<keyword evidence="12" id="KW-1185">Reference proteome</keyword>
<dbReference type="EC" id="6.3.1.14" evidence="2"/>
<dbReference type="GO" id="GO:0017183">
    <property type="term" value="P:protein histidyl modification to diphthamide"/>
    <property type="evidence" value="ECO:0007669"/>
    <property type="project" value="TreeGrafter"/>
</dbReference>
<dbReference type="SUPFAM" id="SSF55298">
    <property type="entry name" value="YjgF-like"/>
    <property type="match status" value="2"/>
</dbReference>
<dbReference type="PANTHER" id="PTHR12196:SF2">
    <property type="entry name" value="DIPHTHINE--AMMONIA LIGASE"/>
    <property type="match status" value="1"/>
</dbReference>
<keyword evidence="6" id="KW-0067">ATP-binding</keyword>
<dbReference type="SUPFAM" id="SSF52402">
    <property type="entry name" value="Adenine nucleotide alpha hydrolases-like"/>
    <property type="match status" value="1"/>
</dbReference>
<accession>A0AA38U5H6</accession>
<evidence type="ECO:0000256" key="7">
    <source>
        <dbReference type="ARBA" id="ARBA00029814"/>
    </source>
</evidence>
<dbReference type="InterPro" id="IPR035959">
    <property type="entry name" value="RutC-like_sf"/>
</dbReference>
<dbReference type="Gene3D" id="3.90.1490.10">
    <property type="entry name" value="putative n-type atp pyrophosphatase, domain 2"/>
    <property type="match status" value="1"/>
</dbReference>
<protein>
    <recommendedName>
        <fullName evidence="3">Diphthine--ammonia ligase</fullName>
        <ecNumber evidence="2">6.3.1.14</ecNumber>
    </recommendedName>
    <alternativeName>
        <fullName evidence="7">Diphthamide synthase</fullName>
    </alternativeName>
    <alternativeName>
        <fullName evidence="8">Diphthamide synthetase</fullName>
    </alternativeName>
</protein>
<dbReference type="FunFam" id="3.90.1490.10:FF:000001">
    <property type="entry name" value="Diphthine--ammonia ligase"/>
    <property type="match status" value="1"/>
</dbReference>
<evidence type="ECO:0000256" key="4">
    <source>
        <dbReference type="ARBA" id="ARBA00022598"/>
    </source>
</evidence>
<dbReference type="Gene3D" id="3.40.50.620">
    <property type="entry name" value="HUPs"/>
    <property type="match status" value="1"/>
</dbReference>
<reference evidence="11" key="1">
    <citation type="submission" date="2022-08" db="EMBL/GenBank/DDBJ databases">
        <authorList>
            <consortium name="DOE Joint Genome Institute"/>
            <person name="Min B."/>
            <person name="Riley R."/>
            <person name="Sierra-Patev S."/>
            <person name="Naranjo-Ortiz M."/>
            <person name="Looney B."/>
            <person name="Konkel Z."/>
            <person name="Slot J.C."/>
            <person name="Sakamoto Y."/>
            <person name="Steenwyk J.L."/>
            <person name="Rokas A."/>
            <person name="Carro J."/>
            <person name="Camarero S."/>
            <person name="Ferreira P."/>
            <person name="Molpeceres G."/>
            <person name="Ruiz-Duenas F.J."/>
            <person name="Serrano A."/>
            <person name="Henrissat B."/>
            <person name="Drula E."/>
            <person name="Hughes K.W."/>
            <person name="Mata J.L."/>
            <person name="Ishikawa N.K."/>
            <person name="Vargas-Isla R."/>
            <person name="Ushijima S."/>
            <person name="Smith C.A."/>
            <person name="Ahrendt S."/>
            <person name="Andreopoulos W."/>
            <person name="He G."/>
            <person name="Labutti K."/>
            <person name="Lipzen A."/>
            <person name="Ng V."/>
            <person name="Sandor L."/>
            <person name="Barry K."/>
            <person name="Martinez A.T."/>
            <person name="Xiao Y."/>
            <person name="Gibbons J.G."/>
            <person name="Terashima K."/>
            <person name="Hibbett D.S."/>
            <person name="Grigoriev I.V."/>
        </authorList>
    </citation>
    <scope>NUCLEOTIDE SEQUENCE</scope>
    <source>
        <strain evidence="11">TFB10291</strain>
    </source>
</reference>
<evidence type="ECO:0000256" key="8">
    <source>
        <dbReference type="ARBA" id="ARBA00031552"/>
    </source>
</evidence>
<comment type="pathway">
    <text evidence="1">Protein modification; peptidyl-diphthamide biosynthesis.</text>
</comment>
<dbReference type="CDD" id="cd06156">
    <property type="entry name" value="eu_AANH_C_2"/>
    <property type="match status" value="1"/>
</dbReference>
<keyword evidence="5" id="KW-0547">Nucleotide-binding</keyword>
<dbReference type="InterPro" id="IPR006175">
    <property type="entry name" value="YjgF/YER057c/UK114"/>
</dbReference>
<gene>
    <name evidence="11" type="ORF">GGU10DRAFT_284231</name>
</gene>
<evidence type="ECO:0000313" key="11">
    <source>
        <dbReference type="EMBL" id="KAJ3789465.1"/>
    </source>
</evidence>
<dbReference type="CDD" id="cd06155">
    <property type="entry name" value="eu_AANH_C_1"/>
    <property type="match status" value="1"/>
</dbReference>
<dbReference type="PANTHER" id="PTHR12196">
    <property type="entry name" value="DOMAIN OF UNKNOWN FUNCTION 71 DUF71 -CONTAINING PROTEIN"/>
    <property type="match status" value="1"/>
</dbReference>
<evidence type="ECO:0000256" key="2">
    <source>
        <dbReference type="ARBA" id="ARBA00012089"/>
    </source>
</evidence>
<dbReference type="InterPro" id="IPR002761">
    <property type="entry name" value="Diphthami_syn_dom"/>
</dbReference>
<feature type="domain" description="Diphthamide synthase" evidence="10">
    <location>
        <begin position="1"/>
        <end position="240"/>
    </location>
</feature>
<proteinExistence type="predicted"/>
<dbReference type="GO" id="GO:0005524">
    <property type="term" value="F:ATP binding"/>
    <property type="evidence" value="ECO:0007669"/>
    <property type="project" value="UniProtKB-KW"/>
</dbReference>
<evidence type="ECO:0000313" key="12">
    <source>
        <dbReference type="Proteomes" id="UP001163798"/>
    </source>
</evidence>
<comment type="catalytic activity">
    <reaction evidence="9">
        <text>diphthine-[translation elongation factor 2] + NH4(+) + ATP = diphthamide-[translation elongation factor 2] + AMP + diphosphate + H(+)</text>
        <dbReference type="Rhea" id="RHEA:19753"/>
        <dbReference type="Rhea" id="RHEA-COMP:10172"/>
        <dbReference type="Rhea" id="RHEA-COMP:10174"/>
        <dbReference type="ChEBI" id="CHEBI:15378"/>
        <dbReference type="ChEBI" id="CHEBI:16692"/>
        <dbReference type="ChEBI" id="CHEBI:28938"/>
        <dbReference type="ChEBI" id="CHEBI:30616"/>
        <dbReference type="ChEBI" id="CHEBI:33019"/>
        <dbReference type="ChEBI" id="CHEBI:82696"/>
        <dbReference type="ChEBI" id="CHEBI:456215"/>
        <dbReference type="EC" id="6.3.1.14"/>
    </reaction>
</comment>
<organism evidence="11 12">
    <name type="scientific">Lentinula aff. detonsa</name>
    <dbReference type="NCBI Taxonomy" id="2804958"/>
    <lineage>
        <taxon>Eukaryota</taxon>
        <taxon>Fungi</taxon>
        <taxon>Dikarya</taxon>
        <taxon>Basidiomycota</taxon>
        <taxon>Agaricomycotina</taxon>
        <taxon>Agaricomycetes</taxon>
        <taxon>Agaricomycetidae</taxon>
        <taxon>Agaricales</taxon>
        <taxon>Marasmiineae</taxon>
        <taxon>Omphalotaceae</taxon>
        <taxon>Lentinula</taxon>
    </lineage>
</organism>
<dbReference type="Proteomes" id="UP001163798">
    <property type="component" value="Unassembled WGS sequence"/>
</dbReference>
<dbReference type="FunFam" id="3.40.50.620:FF:000145">
    <property type="entry name" value="ATP-binding domain containing protein"/>
    <property type="match status" value="1"/>
</dbReference>
<dbReference type="InterPro" id="IPR030662">
    <property type="entry name" value="DPH6/MJ0570"/>
</dbReference>
<evidence type="ECO:0000256" key="5">
    <source>
        <dbReference type="ARBA" id="ARBA00022741"/>
    </source>
</evidence>
<dbReference type="Pfam" id="PF01902">
    <property type="entry name" value="Diphthami_syn_2"/>
    <property type="match status" value="1"/>
</dbReference>
<dbReference type="InterPro" id="IPR014729">
    <property type="entry name" value="Rossmann-like_a/b/a_fold"/>
</dbReference>
<dbReference type="GO" id="GO:0017178">
    <property type="term" value="F:diphthine-ammonia ligase activity"/>
    <property type="evidence" value="ECO:0007669"/>
    <property type="project" value="UniProtKB-EC"/>
</dbReference>
<evidence type="ECO:0000256" key="3">
    <source>
        <dbReference type="ARBA" id="ARBA00018426"/>
    </source>
</evidence>
<evidence type="ECO:0000256" key="9">
    <source>
        <dbReference type="ARBA" id="ARBA00048108"/>
    </source>
</evidence>
<dbReference type="Gene3D" id="3.30.1330.40">
    <property type="entry name" value="RutC-like"/>
    <property type="match status" value="2"/>
</dbReference>
<comment type="caution">
    <text evidence="11">The sequence shown here is derived from an EMBL/GenBank/DDBJ whole genome shotgun (WGS) entry which is preliminary data.</text>
</comment>
<evidence type="ECO:0000256" key="1">
    <source>
        <dbReference type="ARBA" id="ARBA00005156"/>
    </source>
</evidence>
<dbReference type="EMBL" id="MU793260">
    <property type="protein sequence ID" value="KAJ3789465.1"/>
    <property type="molecule type" value="Genomic_DNA"/>
</dbReference>
<dbReference type="AlphaFoldDB" id="A0AA38U5H6"/>
<dbReference type="CDD" id="cd01994">
    <property type="entry name" value="AANH_PF0828-like"/>
    <property type="match status" value="1"/>
</dbReference>
<dbReference type="Pfam" id="PF01042">
    <property type="entry name" value="Ribonuc_L-PSP"/>
    <property type="match status" value="2"/>
</dbReference>
<sequence>MKYVALLSGGKDSCFNLLHCQKNGHELVAAASLRPVQGKEELDSYLYQTVGQDAIEFVARALDAPLYRGDILGTAVEQGSEYGTRSSRKGVDGDETEDLYDLLANVKYHHPDVQGVSVGAILSNYQRVRVEHVCQRLSLTCLCYLWQRSQDELLSEMIEAGMEAILIKVAGIGLTTKHLGKSLAEMRPTLVRLNDLYGSHICGEGGEYESLTLDCPLFKSRIVLTDVETVIHSDHDFAVVAYLRVKNARLEPKSSPDAPGHLTVPPLLDEDYEAIRASILEAEPNYSSLSAVSFDSFSLDYSLDFPTSTKRQGKWIAVTNVQSQCTADETIEDEVTKCFNILKERLASFDLSLAHSTNINLFLESMNDFARVNAVYASFFGTSPPSRACVALDLPPGIRVRIDCLAFAESRSSLNAERQALHVQSQSYWAPANIGPYSQAVVVGERLFISGQIGLIPSSITLPSPRSLATEIALSMQHADRVVKVVRNGWEGHTQMAVYWLSDAGHVNAVRKAIDVYDGDKVSVKLLVAVKTLPKGALVEKQVMLHTGRAWIEEDDSDNDDNEKKELVLKKVQPIYQQGSIVAGNLILHWETSQSHAAPDSTGCTLICLRSGHDAGYTDGDVALLGTQLKSIRALQPCLSNAFSIRNFHNVKAKQHSIRSIIPAILSGLDESKGLPPITSIPSRFIATQSEDDWNVVSLIVN</sequence>
<evidence type="ECO:0000259" key="10">
    <source>
        <dbReference type="Pfam" id="PF01902"/>
    </source>
</evidence>
<evidence type="ECO:0000256" key="6">
    <source>
        <dbReference type="ARBA" id="ARBA00022840"/>
    </source>
</evidence>
<dbReference type="NCBIfam" id="TIGR00290">
    <property type="entry name" value="MJ0570_dom"/>
    <property type="match status" value="1"/>
</dbReference>
<keyword evidence="4" id="KW-0436">Ligase</keyword>
<name>A0AA38U5H6_9AGAR</name>